<gene>
    <name evidence="1" type="ORF">BRAN1462_LOCUS28173</name>
</gene>
<organism evidence="1">
    <name type="scientific">Zooxanthella nutricula</name>
    <dbReference type="NCBI Taxonomy" id="1333877"/>
    <lineage>
        <taxon>Eukaryota</taxon>
        <taxon>Sar</taxon>
        <taxon>Alveolata</taxon>
        <taxon>Dinophyceae</taxon>
        <taxon>Peridiniales</taxon>
        <taxon>Peridiniales incertae sedis</taxon>
        <taxon>Zooxanthella</taxon>
    </lineage>
</organism>
<evidence type="ECO:0000313" key="1">
    <source>
        <dbReference type="EMBL" id="CAD9570540.1"/>
    </source>
</evidence>
<accession>A0A7S2P0V0</accession>
<reference evidence="1" key="1">
    <citation type="submission" date="2021-01" db="EMBL/GenBank/DDBJ databases">
        <authorList>
            <person name="Corre E."/>
            <person name="Pelletier E."/>
            <person name="Niang G."/>
            <person name="Scheremetjew M."/>
            <person name="Finn R."/>
            <person name="Kale V."/>
            <person name="Holt S."/>
            <person name="Cochrane G."/>
            <person name="Meng A."/>
            <person name="Brown T."/>
            <person name="Cohen L."/>
        </authorList>
    </citation>
    <scope>NUCLEOTIDE SEQUENCE</scope>
    <source>
        <strain evidence="1">RCC3387</strain>
    </source>
</reference>
<dbReference type="AlphaFoldDB" id="A0A7S2P0V0"/>
<dbReference type="EMBL" id="HBGW01044435">
    <property type="protein sequence ID" value="CAD9570540.1"/>
    <property type="molecule type" value="Transcribed_RNA"/>
</dbReference>
<proteinExistence type="predicted"/>
<sequence>MGAPLNARVQRICAGIEEKRDRLLRSLCSSFARAPAPKHAAHSQSIELTGSGRAGPMLPAGYDAMDMDQLALQAKKLQAVVARRKANPGSCGSRDLTDSIVDHYEKLIAGLEQQMLLLQGRRGAGGCVPAARPIA</sequence>
<protein>
    <submittedName>
        <fullName evidence="1">Uncharacterized protein</fullName>
    </submittedName>
</protein>
<name>A0A7S2P0V0_9DINO</name>